<reference evidence="1" key="1">
    <citation type="submission" date="2021-11" db="EMBL/GenBank/DDBJ databases">
        <title>Study of the species diversity of bacterial strains isolated from a unique natural object - Shulgan-Tash cave (Bashkiria).</title>
        <authorList>
            <person name="Sazanova A.L."/>
            <person name="Chirak E.R."/>
            <person name="Safronova V.I."/>
        </authorList>
    </citation>
    <scope>NUCLEOTIDE SEQUENCE</scope>
    <source>
        <strain evidence="1">P1</strain>
    </source>
</reference>
<sequence length="164" mass="17670">MTRHVEDPRVAALLIAKVTAASEVGIDLSVEPESSLPRPDPATAADVITVMGNLIDNALDATRAHGGRESSVRLTMEPGGGPLVRVADTGPGIAPEDIERVFERGWSTKPMGAAGRGIGLAPVRGRLLPWRGPGDSHPGRPRRRLHRIAGWRWPVGEWMTWVQD</sequence>
<evidence type="ECO:0000313" key="1">
    <source>
        <dbReference type="EMBL" id="UUZ43739.1"/>
    </source>
</evidence>
<dbReference type="EMBL" id="CP087977">
    <property type="protein sequence ID" value="UUZ43739.1"/>
    <property type="molecule type" value="Genomic_DNA"/>
</dbReference>
<organism evidence="1 2">
    <name type="scientific">Janibacter limosus</name>
    <dbReference type="NCBI Taxonomy" id="53458"/>
    <lineage>
        <taxon>Bacteria</taxon>
        <taxon>Bacillati</taxon>
        <taxon>Actinomycetota</taxon>
        <taxon>Actinomycetes</taxon>
        <taxon>Micrococcales</taxon>
        <taxon>Intrasporangiaceae</taxon>
        <taxon>Janibacter</taxon>
    </lineage>
</organism>
<name>A0AC61U178_9MICO</name>
<protein>
    <submittedName>
        <fullName evidence="1">Uncharacterized protein</fullName>
    </submittedName>
</protein>
<dbReference type="Proteomes" id="UP001059663">
    <property type="component" value="Chromosome"/>
</dbReference>
<proteinExistence type="predicted"/>
<evidence type="ECO:0000313" key="2">
    <source>
        <dbReference type="Proteomes" id="UP001059663"/>
    </source>
</evidence>
<gene>
    <name evidence="1" type="ORF">LP422_12985</name>
</gene>
<accession>A0AC61U178</accession>